<protein>
    <submittedName>
        <fullName evidence="3">Putative alcohol dehydrogenase</fullName>
    </submittedName>
</protein>
<dbReference type="InterPro" id="IPR036291">
    <property type="entry name" value="NAD(P)-bd_dom_sf"/>
</dbReference>
<gene>
    <name evidence="3" type="ORF">WG66_1702</name>
</gene>
<proteinExistence type="predicted"/>
<dbReference type="InterPro" id="IPR013149">
    <property type="entry name" value="ADH-like_C"/>
</dbReference>
<comment type="caution">
    <text evidence="3">The sequence shown here is derived from an EMBL/GenBank/DDBJ whole genome shotgun (WGS) entry which is preliminary data.</text>
</comment>
<dbReference type="PANTHER" id="PTHR43205:SF7">
    <property type="entry name" value="PROSTAGLANDIN REDUCTASE 1"/>
    <property type="match status" value="1"/>
</dbReference>
<dbReference type="AlphaFoldDB" id="A0A0W0GAZ5"/>
<dbReference type="PANTHER" id="PTHR43205">
    <property type="entry name" value="PROSTAGLANDIN REDUCTASE"/>
    <property type="match status" value="1"/>
</dbReference>
<evidence type="ECO:0000256" key="1">
    <source>
        <dbReference type="SAM" id="MobiDB-lite"/>
    </source>
</evidence>
<dbReference type="Gene3D" id="3.40.50.720">
    <property type="entry name" value="NAD(P)-binding Rossmann-like Domain"/>
    <property type="match status" value="1"/>
</dbReference>
<feature type="compositionally biased region" description="Polar residues" evidence="1">
    <location>
        <begin position="163"/>
        <end position="177"/>
    </location>
</feature>
<dbReference type="SUPFAM" id="SSF51735">
    <property type="entry name" value="NAD(P)-binding Rossmann-fold domains"/>
    <property type="match status" value="1"/>
</dbReference>
<dbReference type="EMBL" id="LATX01000636">
    <property type="protein sequence ID" value="KTB45719.1"/>
    <property type="molecule type" value="Genomic_DNA"/>
</dbReference>
<dbReference type="GO" id="GO:0016628">
    <property type="term" value="F:oxidoreductase activity, acting on the CH-CH group of donors, NAD or NADP as acceptor"/>
    <property type="evidence" value="ECO:0007669"/>
    <property type="project" value="InterPro"/>
</dbReference>
<evidence type="ECO:0000313" key="4">
    <source>
        <dbReference type="Proteomes" id="UP000054988"/>
    </source>
</evidence>
<dbReference type="Pfam" id="PF00107">
    <property type="entry name" value="ADH_zinc_N"/>
    <property type="match status" value="1"/>
</dbReference>
<name>A0A0W0GAZ5_MONRR</name>
<dbReference type="InterPro" id="IPR045010">
    <property type="entry name" value="MDR_fam"/>
</dbReference>
<feature type="region of interest" description="Disordered" evidence="1">
    <location>
        <begin position="158"/>
        <end position="177"/>
    </location>
</feature>
<reference evidence="3 4" key="1">
    <citation type="submission" date="2015-12" db="EMBL/GenBank/DDBJ databases">
        <title>Draft genome sequence of Moniliophthora roreri, the causal agent of frosty pod rot of cacao.</title>
        <authorList>
            <person name="Aime M.C."/>
            <person name="Diaz-Valderrama J.R."/>
            <person name="Kijpornyongpan T."/>
            <person name="Phillips-Mora W."/>
        </authorList>
    </citation>
    <scope>NUCLEOTIDE SEQUENCE [LARGE SCALE GENOMIC DNA]</scope>
    <source>
        <strain evidence="3 4">MCA 2952</strain>
    </source>
</reference>
<dbReference type="Proteomes" id="UP000054988">
    <property type="component" value="Unassembled WGS sequence"/>
</dbReference>
<dbReference type="eggNOG" id="KOG1196">
    <property type="taxonomic scope" value="Eukaryota"/>
</dbReference>
<organism evidence="3 4">
    <name type="scientific">Moniliophthora roreri</name>
    <name type="common">Frosty pod rot fungus</name>
    <name type="synonym">Monilia roreri</name>
    <dbReference type="NCBI Taxonomy" id="221103"/>
    <lineage>
        <taxon>Eukaryota</taxon>
        <taxon>Fungi</taxon>
        <taxon>Dikarya</taxon>
        <taxon>Basidiomycota</taxon>
        <taxon>Agaricomycotina</taxon>
        <taxon>Agaricomycetes</taxon>
        <taxon>Agaricomycetidae</taxon>
        <taxon>Agaricales</taxon>
        <taxon>Marasmiineae</taxon>
        <taxon>Marasmiaceae</taxon>
        <taxon>Moniliophthora</taxon>
    </lineage>
</organism>
<sequence>MSGSPPYTLLQTSCWRTTAYYGWKEFSEAKKGEVAFVTTGAGPAGSLVIQLAKRDGLKVIAYAGSDEKVQLIMDTGADVAFDYKTTKISDVLAKEGQIDIYWDHVGGEMLDDASIAPGATLESSSVARFQATIRTVMSTLGDVLKPIRIGSPKSSIGLLSGTAPESSGCQSPSNYPH</sequence>
<evidence type="ECO:0000313" key="3">
    <source>
        <dbReference type="EMBL" id="KTB45719.1"/>
    </source>
</evidence>
<evidence type="ECO:0000259" key="2">
    <source>
        <dbReference type="Pfam" id="PF00107"/>
    </source>
</evidence>
<accession>A0A0W0GAZ5</accession>
<feature type="domain" description="Alcohol dehydrogenase-like C-terminal" evidence="2">
    <location>
        <begin position="45"/>
        <end position="113"/>
    </location>
</feature>